<evidence type="ECO:0000256" key="1">
    <source>
        <dbReference type="SAM" id="MobiDB-lite"/>
    </source>
</evidence>
<feature type="compositionally biased region" description="Polar residues" evidence="1">
    <location>
        <begin position="73"/>
        <end position="82"/>
    </location>
</feature>
<dbReference type="KEGG" id="rsx:RhiXN_06995"/>
<sequence length="389" mass="42842">MSSGDSESYVASETGRSSAILNTPPQTPHKTRKMVMEVVIPIPKRARERSPSVGEGQATTARRVRACPRGSSPARSDSSVSLGTYWHVTPVKKRPRNPGKPRTKPKREQTKSGKRRIQVRGPRGATIESTLDRPVTATRPRPALSTLPPLPPSAPTEFATADSDSHPRIPSASPFKSRSQLTPKASGIRINLESARLETIQAQESARGCDTYEHTYWSTPASGTARTRLTHALNTPAMSTYSESSTPLYAFSTAGSSTGPGTRERDIVLERHNWTPPPPVSAPQRVPTAINIPTPVTEDRPRLSFNEVVETEFDTVSPGEANKLFRLGLQTALGKFVEQYGFPMDKVSKLYRSKGCLEETERVLKKLRATEDELREMETAAFGNHWYLD</sequence>
<feature type="compositionally biased region" description="Polar residues" evidence="1">
    <location>
        <begin position="174"/>
        <end position="183"/>
    </location>
</feature>
<proteinExistence type="predicted"/>
<dbReference type="Proteomes" id="UP000650533">
    <property type="component" value="Chromosome 13"/>
</dbReference>
<feature type="region of interest" description="Disordered" evidence="1">
    <location>
        <begin position="1"/>
        <end position="183"/>
    </location>
</feature>
<feature type="compositionally biased region" description="Polar residues" evidence="1">
    <location>
        <begin position="1"/>
        <end position="24"/>
    </location>
</feature>
<reference evidence="2" key="1">
    <citation type="submission" date="2020-05" db="EMBL/GenBank/DDBJ databases">
        <title>Evolutionary and genomic comparisons of hybrid uninucleate and nonhybrid Rhizoctonia fungi.</title>
        <authorList>
            <person name="Li C."/>
            <person name="Chen X."/>
        </authorList>
    </citation>
    <scope>NUCLEOTIDE SEQUENCE</scope>
    <source>
        <strain evidence="2">AG-1 IA</strain>
    </source>
</reference>
<feature type="region of interest" description="Disordered" evidence="1">
    <location>
        <begin position="275"/>
        <end position="298"/>
    </location>
</feature>
<gene>
    <name evidence="2" type="ORF">RhiXN_06995</name>
</gene>
<accession>A0A8H8T060</accession>
<feature type="compositionally biased region" description="Low complexity" evidence="1">
    <location>
        <begin position="138"/>
        <end position="147"/>
    </location>
</feature>
<feature type="compositionally biased region" description="Basic residues" evidence="1">
    <location>
        <begin position="90"/>
        <end position="105"/>
    </location>
</feature>
<evidence type="ECO:0000313" key="2">
    <source>
        <dbReference type="EMBL" id="QRW25046.1"/>
    </source>
</evidence>
<dbReference type="EMBL" id="CP059670">
    <property type="protein sequence ID" value="QRW25046.1"/>
    <property type="molecule type" value="Genomic_DNA"/>
</dbReference>
<dbReference type="RefSeq" id="XP_043185283.1">
    <property type="nucleotide sequence ID" value="XM_043326811.1"/>
</dbReference>
<organism evidence="2 3">
    <name type="scientific">Rhizoctonia solani</name>
    <dbReference type="NCBI Taxonomy" id="456999"/>
    <lineage>
        <taxon>Eukaryota</taxon>
        <taxon>Fungi</taxon>
        <taxon>Dikarya</taxon>
        <taxon>Basidiomycota</taxon>
        <taxon>Agaricomycotina</taxon>
        <taxon>Agaricomycetes</taxon>
        <taxon>Cantharellales</taxon>
        <taxon>Ceratobasidiaceae</taxon>
        <taxon>Rhizoctonia</taxon>
    </lineage>
</organism>
<evidence type="ECO:0000313" key="3">
    <source>
        <dbReference type="Proteomes" id="UP000650533"/>
    </source>
</evidence>
<dbReference type="GeneID" id="67029274"/>
<protein>
    <submittedName>
        <fullName evidence="2">Uncharacterized protein</fullName>
    </submittedName>
</protein>
<dbReference type="AlphaFoldDB" id="A0A8H8T060"/>
<name>A0A8H8T060_9AGAM</name>